<feature type="domain" description="Tr-type G" evidence="8">
    <location>
        <begin position="4"/>
        <end position="187"/>
    </location>
</feature>
<reference evidence="9 10" key="1">
    <citation type="submission" date="2015-01" db="EMBL/GenBank/DDBJ databases">
        <title>Comparative genomics of the lactic acid bacteria isolated from the honey bee gut.</title>
        <authorList>
            <person name="Ellegaard K.M."/>
            <person name="Tamarit D."/>
            <person name="Javelind E."/>
            <person name="Olofsson T."/>
            <person name="Andersson S.G."/>
            <person name="Vasquez A."/>
        </authorList>
    </citation>
    <scope>NUCLEOTIDE SEQUENCE [LARGE SCALE GENOMIC DNA]</scope>
    <source>
        <strain evidence="9 10">Bin4</strain>
    </source>
</reference>
<comment type="subcellular location">
    <subcellularLocation>
        <location evidence="7">Cell membrane</location>
        <topology evidence="7">Peripheral membrane protein</topology>
        <orientation evidence="7">Cytoplasmic side</orientation>
    </subcellularLocation>
</comment>
<dbReference type="SUPFAM" id="SSF50447">
    <property type="entry name" value="Translation proteins"/>
    <property type="match status" value="1"/>
</dbReference>
<comment type="similarity">
    <text evidence="1 7">Belongs to the TRAFAC class translation factor GTPase superfamily. Classic translation factor GTPase family. LepA subfamily.</text>
</comment>
<organism evidence="9 10">
    <name type="scientific">Bombilactobacillus mellifer</name>
    <dbReference type="NCBI Taxonomy" id="1218492"/>
    <lineage>
        <taxon>Bacteria</taxon>
        <taxon>Bacillati</taxon>
        <taxon>Bacillota</taxon>
        <taxon>Bacilli</taxon>
        <taxon>Lactobacillales</taxon>
        <taxon>Lactobacillaceae</taxon>
        <taxon>Bombilactobacillus</taxon>
    </lineage>
</organism>
<dbReference type="AlphaFoldDB" id="A0A0F4LQA0"/>
<dbReference type="PANTHER" id="PTHR43512">
    <property type="entry name" value="TRANSLATION FACTOR GUF1-RELATED"/>
    <property type="match status" value="1"/>
</dbReference>
<dbReference type="PROSITE" id="PS51722">
    <property type="entry name" value="G_TR_2"/>
    <property type="match status" value="1"/>
</dbReference>
<dbReference type="Gene3D" id="3.40.50.300">
    <property type="entry name" value="P-loop containing nucleotide triphosphate hydrolases"/>
    <property type="match status" value="1"/>
</dbReference>
<dbReference type="InterPro" id="IPR000640">
    <property type="entry name" value="EFG_V-like"/>
</dbReference>
<dbReference type="Gene3D" id="2.40.30.10">
    <property type="entry name" value="Translation factors"/>
    <property type="match status" value="1"/>
</dbReference>
<dbReference type="PANTHER" id="PTHR43512:SF4">
    <property type="entry name" value="TRANSLATION FACTOR GUF1 HOMOLOG, CHLOROPLASTIC"/>
    <property type="match status" value="1"/>
</dbReference>
<dbReference type="InterPro" id="IPR027417">
    <property type="entry name" value="P-loop_NTPase"/>
</dbReference>
<keyword evidence="2 7" id="KW-0547">Nucleotide-binding</keyword>
<dbReference type="SMART" id="SM00838">
    <property type="entry name" value="EFG_C"/>
    <property type="match status" value="1"/>
</dbReference>
<comment type="caution">
    <text evidence="9">The sequence shown here is derived from an EMBL/GenBank/DDBJ whole genome shotgun (WGS) entry which is preliminary data.</text>
</comment>
<sequence>MELTHIRNFSIIAHIDHGKSTLADQIMAVTQTVSARQLSDQLLDDLTVEKNHGVTVKARTARNLYQADDGHVYELNLIDTPGHVDFNYEVEKSLAASDGAILLVDATQGVQAQTVANLRLAEQAGLVILPVINKIDSVNAQIAATEKQIRQLNPELAQAPILQISAKTGQGVPEVLEAIVHYLPAPQGQVQAPLKALIFDSVYDPFKGVIVNLRLFDGQLQQNDQLQLMASQKTFHVHELGILTPDRTPTTTLKAGDVGYLITGIKDPQQVRVGDTITSVNHPTAQPFPGYQPPKPTVFTGLYPVKDYKTLKEALQKLTLNDPSFQISPETSDALGPGFRGGFLGIFHLQIIKERLLNEFGVEVLTTVPNVTYHVHLAEAADPKQFLTVNNPVRFPDFSQINYVTEPILRATIVTPENTVNNVMKWTEHYKGVLMDIQNQGQLIKLIYKIPLSELDYNFFSRLKSTSHGYASLSTKFLDYEPADVVRLDVRVNYSRVDALTFIIHRPDAPQLTQKLVTKLKYTIPRRLYPMPVQAVVEGKVLARVDVPPLRKNAAANNEKRSISKKQALLRRQNLNKRQAAHNDIELPQEVFNAILDLEV</sequence>
<evidence type="ECO:0000256" key="6">
    <source>
        <dbReference type="ARBA" id="ARBA00023136"/>
    </source>
</evidence>
<dbReference type="GO" id="GO:0043022">
    <property type="term" value="F:ribosome binding"/>
    <property type="evidence" value="ECO:0007669"/>
    <property type="project" value="UniProtKB-UniRule"/>
</dbReference>
<dbReference type="InterPro" id="IPR013842">
    <property type="entry name" value="LepA_CTD"/>
</dbReference>
<dbReference type="GO" id="GO:0005886">
    <property type="term" value="C:plasma membrane"/>
    <property type="evidence" value="ECO:0007669"/>
    <property type="project" value="UniProtKB-SubCell"/>
</dbReference>
<dbReference type="InterPro" id="IPR038363">
    <property type="entry name" value="LepA_C_sf"/>
</dbReference>
<dbReference type="InterPro" id="IPR006297">
    <property type="entry name" value="EF-4"/>
</dbReference>
<evidence type="ECO:0000313" key="9">
    <source>
        <dbReference type="EMBL" id="KJY60459.1"/>
    </source>
</evidence>
<protein>
    <recommendedName>
        <fullName evidence="7">Elongation factor 4</fullName>
        <shortName evidence="7">EF-4</shortName>
        <ecNumber evidence="7">3.6.5.n1</ecNumber>
    </recommendedName>
    <alternativeName>
        <fullName evidence="7">Ribosomal back-translocase LepA</fullName>
    </alternativeName>
</protein>
<keyword evidence="10" id="KW-1185">Reference proteome</keyword>
<dbReference type="InterPro" id="IPR005225">
    <property type="entry name" value="Small_GTP-bd"/>
</dbReference>
<evidence type="ECO:0000256" key="3">
    <source>
        <dbReference type="ARBA" id="ARBA00022801"/>
    </source>
</evidence>
<keyword evidence="6 7" id="KW-0472">Membrane</keyword>
<dbReference type="Pfam" id="PF03144">
    <property type="entry name" value="GTP_EFTU_D2"/>
    <property type="match status" value="1"/>
</dbReference>
<dbReference type="Gene3D" id="3.30.70.2570">
    <property type="entry name" value="Elongation factor 4, C-terminal domain"/>
    <property type="match status" value="1"/>
</dbReference>
<evidence type="ECO:0000313" key="10">
    <source>
        <dbReference type="Proteomes" id="UP000033558"/>
    </source>
</evidence>
<dbReference type="InterPro" id="IPR009000">
    <property type="entry name" value="Transl_B-barrel_sf"/>
</dbReference>
<dbReference type="InterPro" id="IPR000795">
    <property type="entry name" value="T_Tr_GTP-bd_dom"/>
</dbReference>
<dbReference type="NCBIfam" id="TIGR00231">
    <property type="entry name" value="small_GTP"/>
    <property type="match status" value="1"/>
</dbReference>
<dbReference type="GO" id="GO:0045727">
    <property type="term" value="P:positive regulation of translation"/>
    <property type="evidence" value="ECO:0007669"/>
    <property type="project" value="UniProtKB-UniRule"/>
</dbReference>
<evidence type="ECO:0000256" key="2">
    <source>
        <dbReference type="ARBA" id="ARBA00022741"/>
    </source>
</evidence>
<dbReference type="GO" id="GO:0003924">
    <property type="term" value="F:GTPase activity"/>
    <property type="evidence" value="ECO:0007669"/>
    <property type="project" value="UniProtKB-UniRule"/>
</dbReference>
<dbReference type="Pfam" id="PF00679">
    <property type="entry name" value="EFG_C"/>
    <property type="match status" value="1"/>
</dbReference>
<evidence type="ECO:0000256" key="1">
    <source>
        <dbReference type="ARBA" id="ARBA00005454"/>
    </source>
</evidence>
<comment type="function">
    <text evidence="7">Required for accurate and efficient protein synthesis under certain stress conditions. May act as a fidelity factor of the translation reaction, by catalyzing a one-codon backward translocation of tRNAs on improperly translocated ribosomes. Back-translocation proceeds from a post-translocation (POST) complex to a pre-translocation (PRE) complex, thus giving elongation factor G a second chance to translocate the tRNAs correctly. Binds to ribosomes in a GTP-dependent manner.</text>
</comment>
<dbReference type="FunFam" id="2.40.30.10:FF:000015">
    <property type="entry name" value="Translation factor GUF1, mitochondrial"/>
    <property type="match status" value="1"/>
</dbReference>
<dbReference type="SUPFAM" id="SSF52540">
    <property type="entry name" value="P-loop containing nucleoside triphosphate hydrolases"/>
    <property type="match status" value="1"/>
</dbReference>
<keyword evidence="3 7" id="KW-0378">Hydrolase</keyword>
<evidence type="ECO:0000259" key="8">
    <source>
        <dbReference type="PROSITE" id="PS51722"/>
    </source>
</evidence>
<feature type="binding site" evidence="7">
    <location>
        <begin position="133"/>
        <end position="136"/>
    </location>
    <ligand>
        <name>GTP</name>
        <dbReference type="ChEBI" id="CHEBI:37565"/>
    </ligand>
</feature>
<dbReference type="PATRIC" id="fig|1218492.5.peg.1639"/>
<dbReference type="InterPro" id="IPR035647">
    <property type="entry name" value="EFG_III/V"/>
</dbReference>
<dbReference type="NCBIfam" id="TIGR01393">
    <property type="entry name" value="lepA"/>
    <property type="match status" value="1"/>
</dbReference>
<accession>A0A0F4LQA0</accession>
<dbReference type="GO" id="GO:0005525">
    <property type="term" value="F:GTP binding"/>
    <property type="evidence" value="ECO:0007669"/>
    <property type="project" value="UniProtKB-UniRule"/>
</dbReference>
<dbReference type="HOGENOM" id="CLU_009995_3_3_9"/>
<comment type="catalytic activity">
    <reaction evidence="7">
        <text>GTP + H2O = GDP + phosphate + H(+)</text>
        <dbReference type="Rhea" id="RHEA:19669"/>
        <dbReference type="ChEBI" id="CHEBI:15377"/>
        <dbReference type="ChEBI" id="CHEBI:15378"/>
        <dbReference type="ChEBI" id="CHEBI:37565"/>
        <dbReference type="ChEBI" id="CHEBI:43474"/>
        <dbReference type="ChEBI" id="CHEBI:58189"/>
        <dbReference type="EC" id="3.6.5.n1"/>
    </reaction>
</comment>
<dbReference type="HAMAP" id="MF_00071">
    <property type="entry name" value="LepA"/>
    <property type="match status" value="1"/>
</dbReference>
<dbReference type="GO" id="GO:0003746">
    <property type="term" value="F:translation elongation factor activity"/>
    <property type="evidence" value="ECO:0007669"/>
    <property type="project" value="UniProtKB-UniRule"/>
</dbReference>
<keyword evidence="7" id="KW-1003">Cell membrane</keyword>
<dbReference type="RefSeq" id="WP_046317811.1">
    <property type="nucleotide sequence ID" value="NZ_JBHSZT010000003.1"/>
</dbReference>
<name>A0A0F4LQA0_9LACO</name>
<dbReference type="InterPro" id="IPR004161">
    <property type="entry name" value="EFTu-like_2"/>
</dbReference>
<evidence type="ECO:0000256" key="5">
    <source>
        <dbReference type="ARBA" id="ARBA00023134"/>
    </source>
</evidence>
<dbReference type="Pfam" id="PF06421">
    <property type="entry name" value="LepA_C"/>
    <property type="match status" value="1"/>
</dbReference>
<keyword evidence="4 7" id="KW-0648">Protein biosynthesis</keyword>
<dbReference type="Gene3D" id="3.30.70.240">
    <property type="match status" value="1"/>
</dbReference>
<proteinExistence type="inferred from homology"/>
<keyword evidence="9" id="KW-0251">Elongation factor</keyword>
<dbReference type="Pfam" id="PF00009">
    <property type="entry name" value="GTP_EFTU"/>
    <property type="match status" value="1"/>
</dbReference>
<dbReference type="EC" id="3.6.5.n1" evidence="7"/>
<dbReference type="Gene3D" id="3.30.70.870">
    <property type="entry name" value="Elongation Factor G (Translational Gtpase), domain 3"/>
    <property type="match status" value="1"/>
</dbReference>
<dbReference type="STRING" id="1218492.JG30_15830"/>
<gene>
    <name evidence="7 9" type="primary">lepA</name>
    <name evidence="9" type="ORF">JG30_15830</name>
</gene>
<dbReference type="CDD" id="cd03699">
    <property type="entry name" value="EF4_II"/>
    <property type="match status" value="1"/>
</dbReference>
<keyword evidence="5 7" id="KW-0342">GTP-binding</keyword>
<evidence type="ECO:0000256" key="7">
    <source>
        <dbReference type="HAMAP-Rule" id="MF_00071"/>
    </source>
</evidence>
<dbReference type="OrthoDB" id="2147781at2"/>
<dbReference type="SUPFAM" id="SSF54980">
    <property type="entry name" value="EF-G C-terminal domain-like"/>
    <property type="match status" value="2"/>
</dbReference>
<dbReference type="Proteomes" id="UP000033558">
    <property type="component" value="Unassembled WGS sequence"/>
</dbReference>
<evidence type="ECO:0000256" key="4">
    <source>
        <dbReference type="ARBA" id="ARBA00022917"/>
    </source>
</evidence>
<dbReference type="EMBL" id="JXJQ01000011">
    <property type="protein sequence ID" value="KJY60459.1"/>
    <property type="molecule type" value="Genomic_DNA"/>
</dbReference>
<dbReference type="PRINTS" id="PR00315">
    <property type="entry name" value="ELONGATNFCT"/>
</dbReference>
<feature type="binding site" evidence="7">
    <location>
        <begin position="16"/>
        <end position="21"/>
    </location>
    <ligand>
        <name>GTP</name>
        <dbReference type="ChEBI" id="CHEBI:37565"/>
    </ligand>
</feature>